<dbReference type="CDD" id="cd00377">
    <property type="entry name" value="ICL_PEPM"/>
    <property type="match status" value="1"/>
</dbReference>
<dbReference type="EC" id="4.1.3.-" evidence="1"/>
<evidence type="ECO:0000313" key="1">
    <source>
        <dbReference type="EMBL" id="SBV32407.1"/>
    </source>
</evidence>
<dbReference type="KEGG" id="sphu:SPPYR_1287"/>
<name>A0A1Y5PY33_9SPHN</name>
<protein>
    <submittedName>
        <fullName evidence="1">Putative isocitrate lyase-family protein, Putative carboxyvinyl-carboxyphosphonate phosphorylmutase</fullName>
        <ecNumber evidence="1">2.7.8.23</ecNumber>
        <ecNumber evidence="1">4.1.3.-</ecNumber>
    </submittedName>
</protein>
<dbReference type="InterPro" id="IPR015813">
    <property type="entry name" value="Pyrv/PenolPyrv_kinase-like_dom"/>
</dbReference>
<dbReference type="SUPFAM" id="SSF51621">
    <property type="entry name" value="Phosphoenolpyruvate/pyruvate domain"/>
    <property type="match status" value="1"/>
</dbReference>
<reference evidence="1" key="1">
    <citation type="submission" date="2016-03" db="EMBL/GenBank/DDBJ databases">
        <authorList>
            <person name="Ploux O."/>
        </authorList>
    </citation>
    <scope>NUCLEOTIDE SEQUENCE</scope>
    <source>
        <strain evidence="1">UC10</strain>
    </source>
</reference>
<gene>
    <name evidence="1" type="ORF">SPPYR_1287</name>
</gene>
<keyword evidence="1" id="KW-0456">Lyase</keyword>
<dbReference type="GO" id="GO:0016833">
    <property type="term" value="F:oxo-acid-lyase activity"/>
    <property type="evidence" value="ECO:0007669"/>
    <property type="project" value="UniProtKB-ARBA"/>
</dbReference>
<organism evidence="1">
    <name type="scientific">uncultured Sphingopyxis sp</name>
    <dbReference type="NCBI Taxonomy" id="310581"/>
    <lineage>
        <taxon>Bacteria</taxon>
        <taxon>Pseudomonadati</taxon>
        <taxon>Pseudomonadota</taxon>
        <taxon>Alphaproteobacteria</taxon>
        <taxon>Sphingomonadales</taxon>
        <taxon>Sphingomonadaceae</taxon>
        <taxon>Sphingopyxis</taxon>
        <taxon>environmental samples</taxon>
    </lineage>
</organism>
<dbReference type="AlphaFoldDB" id="A0A1Y5PY33"/>
<dbReference type="EMBL" id="LT598653">
    <property type="protein sequence ID" value="SBV32407.1"/>
    <property type="molecule type" value="Genomic_DNA"/>
</dbReference>
<dbReference type="InterPro" id="IPR039556">
    <property type="entry name" value="ICL/PEPM"/>
</dbReference>
<dbReference type="InterPro" id="IPR040442">
    <property type="entry name" value="Pyrv_kinase-like_dom_sf"/>
</dbReference>
<dbReference type="EC" id="2.7.8.23" evidence="1"/>
<dbReference type="PANTHER" id="PTHR42905:SF5">
    <property type="entry name" value="CARBOXYVINYL-CARBOXYPHOSPHONATE PHOSPHORYLMUTASE, CHLOROPLASTIC"/>
    <property type="match status" value="1"/>
</dbReference>
<dbReference type="Gene3D" id="3.20.20.60">
    <property type="entry name" value="Phosphoenolpyruvate-binding domains"/>
    <property type="match status" value="1"/>
</dbReference>
<proteinExistence type="predicted"/>
<dbReference type="PANTHER" id="PTHR42905">
    <property type="entry name" value="PHOSPHOENOLPYRUVATE CARBOXYLASE"/>
    <property type="match status" value="1"/>
</dbReference>
<accession>A0A1Y5PY33</accession>
<sequence length="263" mass="27618">MTHSPYGMTLVPGVHDALSAQLAVSAGLHTLFLSGAALHATLLGRTDIGLLTLTELVDATCRIKERTACSLIVDADTGFGGTHNLARATRMLERAGADIIQIEDQLAIKPRAQLLERPVAPPEDMENRIKAALDARVSTDFQISARTDALPSLGLNAAIDRACRYAEAGADLLFVQSIRTEQDLAAVSAALSPLRPLVVHLPDPRRGLGEGTTHLGRAGFRYGLIPHILFEAGAGAIMSALRDIPGTAAVPDLGTSLSGGMPP</sequence>
<keyword evidence="1" id="KW-0808">Transferase</keyword>
<dbReference type="Pfam" id="PF13714">
    <property type="entry name" value="PEP_mutase"/>
    <property type="match status" value="1"/>
</dbReference>
<dbReference type="RefSeq" id="WP_295325426.1">
    <property type="nucleotide sequence ID" value="NZ_LT598653.1"/>
</dbReference>
<dbReference type="GO" id="GO:0008807">
    <property type="term" value="F:carboxyvinyl-carboxyphosphonate phosphorylmutase activity"/>
    <property type="evidence" value="ECO:0007669"/>
    <property type="project" value="UniProtKB-EC"/>
</dbReference>